<sequence length="240" mass="27087">MENRTRHLTFFISLIFVSKNLISCVEVSSYITLDSQEDGGNSNGGRLKANMDLNEINGEITKVNSQISESSIFKLNNGNEFVRSSKMRKRSHFLQDDLIKQPTVINNIRITVNKNGTQESDVDACQNGVCNVSVSSKRDEDGNIVTDVHLNLLTKLKTTIETADIPIVNGIRGLEDAYKNLFDVQHLNRSQPSLYLHNNIPQIQTRYQGGEPWYQGPRTFQRPQVRPAVVDDKIIPLSRT</sequence>
<name>A0ABP1NRZ0_XYLVO</name>
<evidence type="ECO:0000256" key="1">
    <source>
        <dbReference type="SAM" id="SignalP"/>
    </source>
</evidence>
<reference evidence="2 3" key="1">
    <citation type="submission" date="2024-08" db="EMBL/GenBank/DDBJ databases">
        <authorList>
            <person name="Will J Nash"/>
            <person name="Angela Man"/>
            <person name="Seanna McTaggart"/>
            <person name="Kendall Baker"/>
            <person name="Tom Barker"/>
            <person name="Leah Catchpole"/>
            <person name="Alex Durrant"/>
            <person name="Karim Gharbi"/>
            <person name="Naomi Irish"/>
            <person name="Gemy Kaithakottil"/>
            <person name="Debby Ku"/>
            <person name="Aaliyah Providence"/>
            <person name="Felix Shaw"/>
            <person name="David Swarbreck"/>
            <person name="Chris Watkins"/>
            <person name="Ann M. McCartney"/>
            <person name="Giulio Formenti"/>
            <person name="Alice Mouton"/>
            <person name="Noel Vella"/>
            <person name="Bjorn M von Reumont"/>
            <person name="Adriana Vella"/>
            <person name="Wilfried Haerty"/>
        </authorList>
    </citation>
    <scope>NUCLEOTIDE SEQUENCE [LARGE SCALE GENOMIC DNA]</scope>
</reference>
<dbReference type="Proteomes" id="UP001642520">
    <property type="component" value="Unassembled WGS sequence"/>
</dbReference>
<accession>A0ABP1NRZ0</accession>
<keyword evidence="3" id="KW-1185">Reference proteome</keyword>
<gene>
    <name evidence="2" type="ORF">XYLVIOL_LOCUS6289</name>
</gene>
<protein>
    <submittedName>
        <fullName evidence="2">Uncharacterized protein</fullName>
    </submittedName>
</protein>
<dbReference type="EMBL" id="CAXAJV020001293">
    <property type="protein sequence ID" value="CAL7943781.1"/>
    <property type="molecule type" value="Genomic_DNA"/>
</dbReference>
<comment type="caution">
    <text evidence="2">The sequence shown here is derived from an EMBL/GenBank/DDBJ whole genome shotgun (WGS) entry which is preliminary data.</text>
</comment>
<keyword evidence="1" id="KW-0732">Signal</keyword>
<evidence type="ECO:0000313" key="2">
    <source>
        <dbReference type="EMBL" id="CAL7943781.1"/>
    </source>
</evidence>
<evidence type="ECO:0000313" key="3">
    <source>
        <dbReference type="Proteomes" id="UP001642520"/>
    </source>
</evidence>
<organism evidence="2 3">
    <name type="scientific">Xylocopa violacea</name>
    <name type="common">Violet carpenter bee</name>
    <name type="synonym">Apis violacea</name>
    <dbReference type="NCBI Taxonomy" id="135666"/>
    <lineage>
        <taxon>Eukaryota</taxon>
        <taxon>Metazoa</taxon>
        <taxon>Ecdysozoa</taxon>
        <taxon>Arthropoda</taxon>
        <taxon>Hexapoda</taxon>
        <taxon>Insecta</taxon>
        <taxon>Pterygota</taxon>
        <taxon>Neoptera</taxon>
        <taxon>Endopterygota</taxon>
        <taxon>Hymenoptera</taxon>
        <taxon>Apocrita</taxon>
        <taxon>Aculeata</taxon>
        <taxon>Apoidea</taxon>
        <taxon>Anthophila</taxon>
        <taxon>Apidae</taxon>
        <taxon>Xylocopa</taxon>
        <taxon>Xylocopa</taxon>
    </lineage>
</organism>
<proteinExistence type="predicted"/>
<feature type="chain" id="PRO_5047318360" evidence="1">
    <location>
        <begin position="25"/>
        <end position="240"/>
    </location>
</feature>
<feature type="signal peptide" evidence="1">
    <location>
        <begin position="1"/>
        <end position="24"/>
    </location>
</feature>